<evidence type="ECO:0000256" key="3">
    <source>
        <dbReference type="SAM" id="SignalP"/>
    </source>
</evidence>
<evidence type="ECO:0000313" key="4">
    <source>
        <dbReference type="EnsemblMetazoa" id="BGLB037832-PA"/>
    </source>
</evidence>
<dbReference type="EnsemblMetazoa" id="BGLB037832-RA">
    <property type="protein sequence ID" value="BGLB037832-PA"/>
    <property type="gene ID" value="BGLB037832"/>
</dbReference>
<feature type="region of interest" description="Disordered" evidence="1">
    <location>
        <begin position="561"/>
        <end position="598"/>
    </location>
</feature>
<dbReference type="EnsemblMetazoa" id="BGLB037832-RE">
    <property type="protein sequence ID" value="BGLB037832-PE"/>
    <property type="gene ID" value="BGLB037832"/>
</dbReference>
<feature type="signal peptide" evidence="3">
    <location>
        <begin position="1"/>
        <end position="18"/>
    </location>
</feature>
<proteinExistence type="predicted"/>
<keyword evidence="2" id="KW-0472">Membrane</keyword>
<dbReference type="STRING" id="6526.A0A2C9M2M1"/>
<evidence type="ECO:0000313" key="5">
    <source>
        <dbReference type="Proteomes" id="UP000076420"/>
    </source>
</evidence>
<dbReference type="VEuPathDB" id="VectorBase:BGLAX_051789"/>
<organism evidence="4 5">
    <name type="scientific">Biomphalaria glabrata</name>
    <name type="common">Bloodfluke planorb</name>
    <name type="synonym">Freshwater snail</name>
    <dbReference type="NCBI Taxonomy" id="6526"/>
    <lineage>
        <taxon>Eukaryota</taxon>
        <taxon>Metazoa</taxon>
        <taxon>Spiralia</taxon>
        <taxon>Lophotrochozoa</taxon>
        <taxon>Mollusca</taxon>
        <taxon>Gastropoda</taxon>
        <taxon>Heterobranchia</taxon>
        <taxon>Euthyneura</taxon>
        <taxon>Panpulmonata</taxon>
        <taxon>Hygrophila</taxon>
        <taxon>Lymnaeoidea</taxon>
        <taxon>Planorbidae</taxon>
        <taxon>Biomphalaria</taxon>
    </lineage>
</organism>
<evidence type="ECO:0000256" key="1">
    <source>
        <dbReference type="SAM" id="MobiDB-lite"/>
    </source>
</evidence>
<reference evidence="4" key="1">
    <citation type="submission" date="2020-05" db="UniProtKB">
        <authorList>
            <consortium name="EnsemblMetazoa"/>
        </authorList>
    </citation>
    <scope>IDENTIFICATION</scope>
    <source>
        <strain evidence="4">BB02</strain>
    </source>
</reference>
<dbReference type="VEuPathDB" id="VectorBase:BGLB037832"/>
<feature type="chain" id="PRO_5014285134" evidence="3">
    <location>
        <begin position="19"/>
        <end position="598"/>
    </location>
</feature>
<keyword evidence="2" id="KW-0812">Transmembrane</keyword>
<sequence>MGLAALVCLTLFLHGSWALTSPDSCSCGWSAQCSGGNCSCPAELVLHSDGRNCRNASCTDAGCLQCDQPDHCIRCAVFISQSSGSCSNLCAGLAELQGDNLVCTENEEENTKVNIIIAVFAGAGAGLFICCVFFGIFCLCLRKKRKNINLQTKNYADRQMETGNIKQFSMYDNSGFEPESPTFSGARKIDPLDYVSELDRLRLHTESLMTLLGQLRAKAKAMSPNDPRVPTYKAMIHRLLRVLALLHKKDSVVSIPSDAMSLIQWAYQMLEDSREQQVSASDIDGHDVVIAQISSVDVDSLDAVSPVYMTPESSHMELPLTSGKPLNSNMPLNSAVPVTSPYSTCQVPQTSEKQQLTNTLGRKSGFATINRATSVTNAALLSSIEADEKKFGIHSENTGTQPASPPSSSGFSREDLQIFLINAPVASTLGNQPDIISGYNTLPNLGKRNASNKTNRHSFSKDKVEANGSIYSNPQKLNMFNPVQPPATQKKNIITNAKTASLGRKAGANYSVPSIGYFANGHYYDPNPMPIVEPEIYAPGSTYSDRSNVMSTFLGDLPHSISSSDESDFGDNLSENNSGGDLEVFPFDLKDATEPVEV</sequence>
<keyword evidence="2" id="KW-1133">Transmembrane helix</keyword>
<dbReference type="Proteomes" id="UP000076420">
    <property type="component" value="Unassembled WGS sequence"/>
</dbReference>
<accession>A0A2C9M2M1</accession>
<keyword evidence="3" id="KW-0732">Signal</keyword>
<dbReference type="KEGG" id="bgt:106052551"/>
<dbReference type="EnsemblMetazoa" id="BGLB037832-RC">
    <property type="protein sequence ID" value="BGLB037832-PC"/>
    <property type="gene ID" value="BGLB037832"/>
</dbReference>
<feature type="compositionally biased region" description="Basic and acidic residues" evidence="1">
    <location>
        <begin position="588"/>
        <end position="598"/>
    </location>
</feature>
<dbReference type="AlphaFoldDB" id="A0A2C9M2M1"/>
<dbReference type="RefSeq" id="XP_013063407.2">
    <property type="nucleotide sequence ID" value="XM_013207953.2"/>
</dbReference>
<dbReference type="RefSeq" id="XP_013063404.2">
    <property type="nucleotide sequence ID" value="XM_013207950.2"/>
</dbReference>
<feature type="transmembrane region" description="Helical" evidence="2">
    <location>
        <begin position="115"/>
        <end position="141"/>
    </location>
</feature>
<dbReference type="OrthoDB" id="6148872at2759"/>
<evidence type="ECO:0000256" key="2">
    <source>
        <dbReference type="SAM" id="Phobius"/>
    </source>
</evidence>
<gene>
    <name evidence="4" type="primary">106052551</name>
</gene>
<protein>
    <submittedName>
        <fullName evidence="4">Uncharacterized protein</fullName>
    </submittedName>
</protein>
<dbReference type="EnsemblMetazoa" id="BGLB037832-RD">
    <property type="protein sequence ID" value="BGLB037832-PD"/>
    <property type="gene ID" value="BGLB037832"/>
</dbReference>
<name>A0A2C9M2M1_BIOGL</name>